<dbReference type="Pfam" id="PF00884">
    <property type="entry name" value="Sulfatase"/>
    <property type="match status" value="1"/>
</dbReference>
<feature type="region of interest" description="Disordered" evidence="5">
    <location>
        <begin position="16"/>
        <end position="35"/>
    </location>
</feature>
<evidence type="ECO:0000256" key="1">
    <source>
        <dbReference type="ARBA" id="ARBA00008779"/>
    </source>
</evidence>
<evidence type="ECO:0000256" key="3">
    <source>
        <dbReference type="ARBA" id="ARBA00022801"/>
    </source>
</evidence>
<dbReference type="PANTHER" id="PTHR42693">
    <property type="entry name" value="ARYLSULFATASE FAMILY MEMBER"/>
    <property type="match status" value="1"/>
</dbReference>
<dbReference type="PROSITE" id="PS00523">
    <property type="entry name" value="SULFATASE_1"/>
    <property type="match status" value="1"/>
</dbReference>
<reference evidence="7" key="1">
    <citation type="submission" date="2020-05" db="EMBL/GenBank/DDBJ databases">
        <authorList>
            <person name="Chiriac C."/>
            <person name="Salcher M."/>
            <person name="Ghai R."/>
            <person name="Kavagutti S V."/>
        </authorList>
    </citation>
    <scope>NUCLEOTIDE SEQUENCE</scope>
</reference>
<dbReference type="PROSITE" id="PS00149">
    <property type="entry name" value="SULFATASE_2"/>
    <property type="match status" value="1"/>
</dbReference>
<keyword evidence="2" id="KW-0479">Metal-binding</keyword>
<keyword evidence="4" id="KW-0106">Calcium</keyword>
<dbReference type="PANTHER" id="PTHR42693:SF43">
    <property type="entry name" value="BLL2667 PROTEIN"/>
    <property type="match status" value="1"/>
</dbReference>
<dbReference type="SUPFAM" id="SSF53649">
    <property type="entry name" value="Alkaline phosphatase-like"/>
    <property type="match status" value="1"/>
</dbReference>
<dbReference type="InterPro" id="IPR024607">
    <property type="entry name" value="Sulfatase_CS"/>
</dbReference>
<name>A0A6J6AT19_9ZZZZ</name>
<evidence type="ECO:0000256" key="5">
    <source>
        <dbReference type="SAM" id="MobiDB-lite"/>
    </source>
</evidence>
<organism evidence="7">
    <name type="scientific">freshwater metagenome</name>
    <dbReference type="NCBI Taxonomy" id="449393"/>
    <lineage>
        <taxon>unclassified sequences</taxon>
        <taxon>metagenomes</taxon>
        <taxon>ecological metagenomes</taxon>
    </lineage>
</organism>
<dbReference type="GO" id="GO:0046872">
    <property type="term" value="F:metal ion binding"/>
    <property type="evidence" value="ECO:0007669"/>
    <property type="project" value="UniProtKB-KW"/>
</dbReference>
<dbReference type="InterPro" id="IPR000917">
    <property type="entry name" value="Sulfatase_N"/>
</dbReference>
<feature type="domain" description="Sulfatase N-terminal" evidence="6">
    <location>
        <begin position="40"/>
        <end position="452"/>
    </location>
</feature>
<evidence type="ECO:0000259" key="6">
    <source>
        <dbReference type="Pfam" id="PF00884"/>
    </source>
</evidence>
<dbReference type="GO" id="GO:0016787">
    <property type="term" value="F:hydrolase activity"/>
    <property type="evidence" value="ECO:0007669"/>
    <property type="project" value="UniProtKB-KW"/>
</dbReference>
<keyword evidence="3" id="KW-0378">Hydrolase</keyword>
<dbReference type="EMBL" id="CAEZSF010000005">
    <property type="protein sequence ID" value="CAB4529922.1"/>
    <property type="molecule type" value="Genomic_DNA"/>
</dbReference>
<evidence type="ECO:0000313" key="7">
    <source>
        <dbReference type="EMBL" id="CAB4529922.1"/>
    </source>
</evidence>
<dbReference type="InterPro" id="IPR017850">
    <property type="entry name" value="Alkaline_phosphatase_core_sf"/>
</dbReference>
<accession>A0A6J6AT19</accession>
<evidence type="ECO:0000256" key="2">
    <source>
        <dbReference type="ARBA" id="ARBA00022723"/>
    </source>
</evidence>
<dbReference type="CDD" id="cd16025">
    <property type="entry name" value="PAS_like"/>
    <property type="match status" value="1"/>
</dbReference>
<proteinExistence type="inferred from homology"/>
<dbReference type="Gene3D" id="3.40.720.10">
    <property type="entry name" value="Alkaline Phosphatase, subunit A"/>
    <property type="match status" value="1"/>
</dbReference>
<gene>
    <name evidence="7" type="ORF">UFOPK1358_00117</name>
</gene>
<dbReference type="AlphaFoldDB" id="A0A6J6AT19"/>
<evidence type="ECO:0000256" key="4">
    <source>
        <dbReference type="ARBA" id="ARBA00022837"/>
    </source>
</evidence>
<sequence length="789" mass="86332">MAEPFVTYEAGEPFPGKIGRTAETSTPAWPARPQPPAGAPNIVMIVLDDVGYGQLSAFGGLCETPNLDRLADNGLRYSNFQTTALCSPTRGCLLTGRNHHSLGLGAITELSMGYPGLNGTMGFEHGFISEVLVEQGYNTFAVGKWHLTPSQETTPAGPFNRWPLARGFEGFYGFLGGDTDQFHPDLVHDNHYVPQPSTPAEGYHLNVDLADRAINYLADAHSSAPDKPFFLWFAPGTGHAPHQVEAQWIEPYKGAFDSGWDEYRKTVFERQRELGLLAPGTELSERDPDVAPWDSLTEDAKRMYARQMEVYAGFITQTDFHIGRVLDAIEALGESENTLVIAVSDNGASAEGGEHGTRNEGMFFNLAPQTLEDNLEVIDEWGSENTFNHYSWGWTWAGDTPFRRWKRETYRGGITDPCIISWPAGIAARGEVRQQYVHAIDMVPTLLEAIGITAPETVRGVTQSQVQGVSLLPTFADADAEDRHRTQYFEMFGHRSIYHEGWKAVCPYPGPSLAEGAELGHPFGTFLTEAILDKLEAEDWELYNLVADPSECHNLAAEQPERLAELRSLWWEEAEKYNVLPIATGDMRRLTARRPAVGGSQKVVKLNPGGAPLPFTGAPRVYNRAHAVVAQLTIPEGGAEGILISHGNRHGGYAVFVADGHLRYVHNYLGLTHFRVASEQQILPGDHEIRMEFTPTGAANFLEGHGTPADVRLFVDGDLVGSASLPYTVPNLFSTTGVSCGYAAFDTIDPSAYEPPFAFTGTLRSLEVDLSGEAVSNPAAEVAALLAEQ</sequence>
<dbReference type="InterPro" id="IPR050738">
    <property type="entry name" value="Sulfatase"/>
</dbReference>
<comment type="similarity">
    <text evidence="1">Belongs to the sulfatase family.</text>
</comment>
<protein>
    <submittedName>
        <fullName evidence="7">Unannotated protein</fullName>
    </submittedName>
</protein>
<dbReference type="Gene3D" id="3.30.1120.10">
    <property type="match status" value="1"/>
</dbReference>